<reference evidence="1 2" key="1">
    <citation type="journal article" date="2018" name="Sci. Data">
        <title>The draft genome sequence of cork oak.</title>
        <authorList>
            <person name="Ramos A.M."/>
            <person name="Usie A."/>
            <person name="Barbosa P."/>
            <person name="Barros P.M."/>
            <person name="Capote T."/>
            <person name="Chaves I."/>
            <person name="Simoes F."/>
            <person name="Abreu I."/>
            <person name="Carrasquinho I."/>
            <person name="Faro C."/>
            <person name="Guimaraes J.B."/>
            <person name="Mendonca D."/>
            <person name="Nobrega F."/>
            <person name="Rodrigues L."/>
            <person name="Saibo N.J.M."/>
            <person name="Varela M.C."/>
            <person name="Egas C."/>
            <person name="Matos J."/>
            <person name="Miguel C.M."/>
            <person name="Oliveira M.M."/>
            <person name="Ricardo C.P."/>
            <person name="Goncalves S."/>
        </authorList>
    </citation>
    <scope>NUCLEOTIDE SEQUENCE [LARGE SCALE GENOMIC DNA]</scope>
    <source>
        <strain evidence="2">cv. HL8</strain>
    </source>
</reference>
<gene>
    <name evidence="1" type="ORF">CFP56_025487</name>
</gene>
<organism evidence="1 2">
    <name type="scientific">Quercus suber</name>
    <name type="common">Cork oak</name>
    <dbReference type="NCBI Taxonomy" id="58331"/>
    <lineage>
        <taxon>Eukaryota</taxon>
        <taxon>Viridiplantae</taxon>
        <taxon>Streptophyta</taxon>
        <taxon>Embryophyta</taxon>
        <taxon>Tracheophyta</taxon>
        <taxon>Spermatophyta</taxon>
        <taxon>Magnoliopsida</taxon>
        <taxon>eudicotyledons</taxon>
        <taxon>Gunneridae</taxon>
        <taxon>Pentapetalae</taxon>
        <taxon>rosids</taxon>
        <taxon>fabids</taxon>
        <taxon>Fagales</taxon>
        <taxon>Fagaceae</taxon>
        <taxon>Quercus</taxon>
    </lineage>
</organism>
<evidence type="ECO:0000313" key="1">
    <source>
        <dbReference type="EMBL" id="KAK7856006.1"/>
    </source>
</evidence>
<name>A0AAW0LXW0_QUESU</name>
<dbReference type="Proteomes" id="UP000237347">
    <property type="component" value="Unassembled WGS sequence"/>
</dbReference>
<keyword evidence="2" id="KW-1185">Reference proteome</keyword>
<dbReference type="AlphaFoldDB" id="A0AAW0LXW0"/>
<protein>
    <submittedName>
        <fullName evidence="1">Uncharacterized protein</fullName>
    </submittedName>
</protein>
<comment type="caution">
    <text evidence="1">The sequence shown here is derived from an EMBL/GenBank/DDBJ whole genome shotgun (WGS) entry which is preliminary data.</text>
</comment>
<dbReference type="EMBL" id="PKMF04000040">
    <property type="protein sequence ID" value="KAK7856006.1"/>
    <property type="molecule type" value="Genomic_DNA"/>
</dbReference>
<proteinExistence type="predicted"/>
<sequence length="128" mass="14321">MTGIERGSSLSRMPAKVRAPTTIRLLFYYFGRIDIDLDDGNLVKKWTAKENLYPIRKLDQSKILSWALGSDGNNKMPRGVLQTTCPAEEQQKRLIRAAITRGQAKGSLQNKPFKQVITSLSILATINS</sequence>
<accession>A0AAW0LXW0</accession>
<evidence type="ECO:0000313" key="2">
    <source>
        <dbReference type="Proteomes" id="UP000237347"/>
    </source>
</evidence>